<feature type="coiled-coil region" evidence="3">
    <location>
        <begin position="110"/>
        <end position="155"/>
    </location>
</feature>
<feature type="domain" description="Ribosome recycling factor" evidence="4">
    <location>
        <begin position="16"/>
        <end position="178"/>
    </location>
</feature>
<organism evidence="5 6">
    <name type="scientific">Candidatus Curtissbacteria bacterium RIFOXYA1_FULL_41_14</name>
    <dbReference type="NCBI Taxonomy" id="1797737"/>
    <lineage>
        <taxon>Bacteria</taxon>
        <taxon>Candidatus Curtissiibacteriota</taxon>
    </lineage>
</organism>
<evidence type="ECO:0000259" key="4">
    <source>
        <dbReference type="Pfam" id="PF01765"/>
    </source>
</evidence>
<evidence type="ECO:0000256" key="1">
    <source>
        <dbReference type="ARBA" id="ARBA00005912"/>
    </source>
</evidence>
<dbReference type="Gene3D" id="3.30.1360.40">
    <property type="match status" value="1"/>
</dbReference>
<dbReference type="SUPFAM" id="SSF55194">
    <property type="entry name" value="Ribosome recycling factor, RRF"/>
    <property type="match status" value="1"/>
</dbReference>
<dbReference type="InterPro" id="IPR036191">
    <property type="entry name" value="RRF_sf"/>
</dbReference>
<evidence type="ECO:0000313" key="5">
    <source>
        <dbReference type="EMBL" id="OGE02486.1"/>
    </source>
</evidence>
<dbReference type="AlphaFoldDB" id="A0A1F5HEH8"/>
<keyword evidence="2" id="KW-0648">Protein biosynthesis</keyword>
<gene>
    <name evidence="5" type="ORF">A2196_01505</name>
</gene>
<dbReference type="InterPro" id="IPR023584">
    <property type="entry name" value="Ribosome_recyc_fac_dom"/>
</dbReference>
<name>A0A1F5HEH8_9BACT</name>
<comment type="caution">
    <text evidence="5">The sequence shown here is derived from an EMBL/GenBank/DDBJ whole genome shotgun (WGS) entry which is preliminary data.</text>
</comment>
<dbReference type="EMBL" id="MFCA01000013">
    <property type="protein sequence ID" value="OGE02486.1"/>
    <property type="molecule type" value="Genomic_DNA"/>
</dbReference>
<keyword evidence="3" id="KW-0175">Coiled coil</keyword>
<proteinExistence type="inferred from homology"/>
<evidence type="ECO:0000256" key="2">
    <source>
        <dbReference type="ARBA" id="ARBA00022917"/>
    </source>
</evidence>
<dbReference type="NCBIfam" id="TIGR00496">
    <property type="entry name" value="frr"/>
    <property type="match status" value="1"/>
</dbReference>
<comment type="similarity">
    <text evidence="1">Belongs to the RRF family.</text>
</comment>
<dbReference type="STRING" id="1797737.A2196_01505"/>
<dbReference type="Proteomes" id="UP000176751">
    <property type="component" value="Unassembled WGS sequence"/>
</dbReference>
<dbReference type="Gene3D" id="1.10.132.20">
    <property type="entry name" value="Ribosome-recycling factor"/>
    <property type="match status" value="1"/>
</dbReference>
<evidence type="ECO:0000256" key="3">
    <source>
        <dbReference type="SAM" id="Coils"/>
    </source>
</evidence>
<accession>A0A1F5HEH8</accession>
<reference evidence="5 6" key="1">
    <citation type="journal article" date="2016" name="Nat. Commun.">
        <title>Thousands of microbial genomes shed light on interconnected biogeochemical processes in an aquifer system.</title>
        <authorList>
            <person name="Anantharaman K."/>
            <person name="Brown C.T."/>
            <person name="Hug L.A."/>
            <person name="Sharon I."/>
            <person name="Castelle C.J."/>
            <person name="Probst A.J."/>
            <person name="Thomas B.C."/>
            <person name="Singh A."/>
            <person name="Wilkins M.J."/>
            <person name="Karaoz U."/>
            <person name="Brodie E.L."/>
            <person name="Williams K.H."/>
            <person name="Hubbard S.S."/>
            <person name="Banfield J.F."/>
        </authorList>
    </citation>
    <scope>NUCLEOTIDE SEQUENCE [LARGE SCALE GENOMIC DNA]</scope>
</reference>
<dbReference type="GO" id="GO:0006412">
    <property type="term" value="P:translation"/>
    <property type="evidence" value="ECO:0007669"/>
    <property type="project" value="UniProtKB-KW"/>
</dbReference>
<dbReference type="PANTHER" id="PTHR20982:SF3">
    <property type="entry name" value="MITOCHONDRIAL RIBOSOME RECYCLING FACTOR PSEUDO 1"/>
    <property type="match status" value="1"/>
</dbReference>
<dbReference type="InterPro" id="IPR002661">
    <property type="entry name" value="Ribosome_recyc_fac"/>
</dbReference>
<dbReference type="PANTHER" id="PTHR20982">
    <property type="entry name" value="RIBOSOME RECYCLING FACTOR"/>
    <property type="match status" value="1"/>
</dbReference>
<dbReference type="Pfam" id="PF01765">
    <property type="entry name" value="RRF"/>
    <property type="match status" value="1"/>
</dbReference>
<protein>
    <submittedName>
        <fullName evidence="5">Ribosome recycling factor</fullName>
    </submittedName>
</protein>
<evidence type="ECO:0000313" key="6">
    <source>
        <dbReference type="Proteomes" id="UP000176751"/>
    </source>
</evidence>
<sequence length="181" mass="20573">MLAEVSNKMRDAISHLKVELAQIRTGRASGTLVSDIQVDAYNSKMMVKELAQITTPEPTVILISPWDKSIITNIVGGIAKADIGLNSVVDGDIIRIAIPPLTSERRDQFIKNMHQILEKYRVEIRQIRHEFVEKLREAEQTGEMSEDEEKRQKEEIQKLHDEFIEAIEVAGKAKEAELRQV</sequence>
<dbReference type="FunFam" id="3.30.1360.40:FF:000001">
    <property type="entry name" value="Ribosome-recycling factor"/>
    <property type="match status" value="1"/>
</dbReference>
<dbReference type="GO" id="GO:0043023">
    <property type="term" value="F:ribosomal large subunit binding"/>
    <property type="evidence" value="ECO:0007669"/>
    <property type="project" value="TreeGrafter"/>
</dbReference>